<organism evidence="16 17">
    <name type="scientific">Megalops atlanticus</name>
    <name type="common">Tarpon</name>
    <name type="synonym">Clupea gigantea</name>
    <dbReference type="NCBI Taxonomy" id="7932"/>
    <lineage>
        <taxon>Eukaryota</taxon>
        <taxon>Metazoa</taxon>
        <taxon>Chordata</taxon>
        <taxon>Craniata</taxon>
        <taxon>Vertebrata</taxon>
        <taxon>Euteleostomi</taxon>
        <taxon>Actinopterygii</taxon>
        <taxon>Neopterygii</taxon>
        <taxon>Teleostei</taxon>
        <taxon>Elopiformes</taxon>
        <taxon>Megalopidae</taxon>
        <taxon>Megalops</taxon>
    </lineage>
</organism>
<dbReference type="GO" id="GO:1904115">
    <property type="term" value="C:axon cytoplasm"/>
    <property type="evidence" value="ECO:0007669"/>
    <property type="project" value="GOC"/>
</dbReference>
<dbReference type="AlphaFoldDB" id="A0A9D3PIQ3"/>
<dbReference type="GO" id="GO:0031175">
    <property type="term" value="P:neuron projection development"/>
    <property type="evidence" value="ECO:0007669"/>
    <property type="project" value="TreeGrafter"/>
</dbReference>
<comment type="similarity">
    <text evidence="4">Belongs to the dysbindin family.</text>
</comment>
<evidence type="ECO:0008006" key="18">
    <source>
        <dbReference type="Google" id="ProtNLM"/>
    </source>
</evidence>
<evidence type="ECO:0000256" key="15">
    <source>
        <dbReference type="ARBA" id="ARBA00037838"/>
    </source>
</evidence>
<keyword evidence="8" id="KW-0770">Synapse</keyword>
<keyword evidence="7" id="KW-0256">Endoplasmic reticulum</keyword>
<sequence length="173" mass="20149">MFENFRERLHTVQQDFSTGIKTLGDKSKEAKIKKRRDDSLPQFSAGVDLLNRYEDMWVTLHKGANECAKAGEVLDRDVVVLSAQWEKRRAVLAELQEQLQEIPAFLADLGSITSRIAHLEADFEEMESHLMHLENLCGQCELQRAKQYQEVQLESYKRKKRKELEYLKGKRPV</sequence>
<evidence type="ECO:0000256" key="11">
    <source>
        <dbReference type="ARBA" id="ARBA00023242"/>
    </source>
</evidence>
<evidence type="ECO:0000256" key="7">
    <source>
        <dbReference type="ARBA" id="ARBA00022824"/>
    </source>
</evidence>
<keyword evidence="9" id="KW-0175">Coiled coil</keyword>
<keyword evidence="10" id="KW-0472">Membrane</keyword>
<dbReference type="InterPro" id="IPR007531">
    <property type="entry name" value="Dysbindin"/>
</dbReference>
<accession>A0A9D3PIQ3</accession>
<evidence type="ECO:0000256" key="9">
    <source>
        <dbReference type="ARBA" id="ARBA00023054"/>
    </source>
</evidence>
<dbReference type="OrthoDB" id="2445127at2759"/>
<reference evidence="16" key="1">
    <citation type="submission" date="2021-01" db="EMBL/GenBank/DDBJ databases">
        <authorList>
            <person name="Zahm M."/>
            <person name="Roques C."/>
            <person name="Cabau C."/>
            <person name="Klopp C."/>
            <person name="Donnadieu C."/>
            <person name="Jouanno E."/>
            <person name="Lampietro C."/>
            <person name="Louis A."/>
            <person name="Herpin A."/>
            <person name="Echchiki A."/>
            <person name="Berthelot C."/>
            <person name="Parey E."/>
            <person name="Roest-Crollius H."/>
            <person name="Braasch I."/>
            <person name="Postlethwait J."/>
            <person name="Bobe J."/>
            <person name="Montfort J."/>
            <person name="Bouchez O."/>
            <person name="Begum T."/>
            <person name="Mejri S."/>
            <person name="Adams A."/>
            <person name="Chen W.-J."/>
            <person name="Guiguen Y."/>
        </authorList>
    </citation>
    <scope>NUCLEOTIDE SEQUENCE</scope>
    <source>
        <strain evidence="16">YG-15Mar2019-1</strain>
        <tissue evidence="16">Brain</tissue>
    </source>
</reference>
<dbReference type="GO" id="GO:2000300">
    <property type="term" value="P:regulation of synaptic vesicle exocytosis"/>
    <property type="evidence" value="ECO:0007669"/>
    <property type="project" value="TreeGrafter"/>
</dbReference>
<dbReference type="GO" id="GO:0005886">
    <property type="term" value="C:plasma membrane"/>
    <property type="evidence" value="ECO:0007669"/>
    <property type="project" value="TreeGrafter"/>
</dbReference>
<dbReference type="PANTHER" id="PTHR16294">
    <property type="entry name" value="DYSTROBREVIN BINDING PROTEIN 1 DYSBINDIN"/>
    <property type="match status" value="1"/>
</dbReference>
<keyword evidence="11" id="KW-0539">Nucleus</keyword>
<dbReference type="GO" id="GO:0030672">
    <property type="term" value="C:synaptic vesicle membrane"/>
    <property type="evidence" value="ECO:0007669"/>
    <property type="project" value="UniProtKB-SubCell"/>
</dbReference>
<evidence type="ECO:0000313" key="17">
    <source>
        <dbReference type="Proteomes" id="UP001046870"/>
    </source>
</evidence>
<evidence type="ECO:0000256" key="2">
    <source>
        <dbReference type="ARBA" id="ARBA00004125"/>
    </source>
</evidence>
<dbReference type="GO" id="GO:0060155">
    <property type="term" value="P:platelet dense granule organization"/>
    <property type="evidence" value="ECO:0007669"/>
    <property type="project" value="TreeGrafter"/>
</dbReference>
<proteinExistence type="inferred from homology"/>
<evidence type="ECO:0000256" key="8">
    <source>
        <dbReference type="ARBA" id="ARBA00023018"/>
    </source>
</evidence>
<dbReference type="Proteomes" id="UP001046870">
    <property type="component" value="Chromosome 21"/>
</dbReference>
<evidence type="ECO:0000256" key="3">
    <source>
        <dbReference type="ARBA" id="ARBA00004240"/>
    </source>
</evidence>
<comment type="subcellular location">
    <subcellularLocation>
        <location evidence="15">Cytoplasmic vesicle</location>
        <location evidence="15">Secretory vesicle</location>
        <location evidence="15">Synaptic vesicle membrane</location>
        <topology evidence="15">Peripheral membrane protein</topology>
        <orientation evidence="15">Cytoplasmic side</orientation>
    </subcellularLocation>
    <subcellularLocation>
        <location evidence="3">Endoplasmic reticulum</location>
    </subcellularLocation>
    <subcellularLocation>
        <location evidence="2">Endosome membrane</location>
        <topology evidence="2">Peripheral membrane protein</topology>
        <orientation evidence="2">Cytoplasmic side</orientation>
    </subcellularLocation>
    <subcellularLocation>
        <location evidence="14">Melanosome membrane</location>
        <topology evidence="14">Peripheral membrane protein</topology>
        <orientation evidence="14">Cytoplasmic side</orientation>
    </subcellularLocation>
    <subcellularLocation>
        <location evidence="1">Nucleus</location>
    </subcellularLocation>
    <subcellularLocation>
        <location evidence="13">Postsynaptic density</location>
    </subcellularLocation>
</comment>
<dbReference type="GO" id="GO:0010008">
    <property type="term" value="C:endosome membrane"/>
    <property type="evidence" value="ECO:0007669"/>
    <property type="project" value="UniProtKB-SubCell"/>
</dbReference>
<gene>
    <name evidence="16" type="ORF">MATL_G00235110</name>
</gene>
<evidence type="ECO:0000256" key="1">
    <source>
        <dbReference type="ARBA" id="ARBA00004123"/>
    </source>
</evidence>
<dbReference type="GO" id="GO:0033162">
    <property type="term" value="C:melanosome membrane"/>
    <property type="evidence" value="ECO:0007669"/>
    <property type="project" value="UniProtKB-SubCell"/>
</dbReference>
<dbReference type="GO" id="GO:0031083">
    <property type="term" value="C:BLOC-1 complex"/>
    <property type="evidence" value="ECO:0007669"/>
    <property type="project" value="TreeGrafter"/>
</dbReference>
<evidence type="ECO:0000256" key="12">
    <source>
        <dbReference type="ARBA" id="ARBA00023329"/>
    </source>
</evidence>
<evidence type="ECO:0000256" key="6">
    <source>
        <dbReference type="ARBA" id="ARBA00022753"/>
    </source>
</evidence>
<keyword evidence="6" id="KW-0967">Endosome</keyword>
<evidence type="ECO:0000256" key="10">
    <source>
        <dbReference type="ARBA" id="ARBA00023136"/>
    </source>
</evidence>
<evidence type="ECO:0000256" key="5">
    <source>
        <dbReference type="ARBA" id="ARBA00022490"/>
    </source>
</evidence>
<dbReference type="GO" id="GO:0005783">
    <property type="term" value="C:endoplasmic reticulum"/>
    <property type="evidence" value="ECO:0007669"/>
    <property type="project" value="UniProtKB-SubCell"/>
</dbReference>
<dbReference type="PANTHER" id="PTHR16294:SF5">
    <property type="entry name" value="DYSBINDIN"/>
    <property type="match status" value="1"/>
</dbReference>
<dbReference type="GO" id="GO:0048490">
    <property type="term" value="P:anterograde synaptic vesicle transport"/>
    <property type="evidence" value="ECO:0007669"/>
    <property type="project" value="TreeGrafter"/>
</dbReference>
<evidence type="ECO:0000313" key="16">
    <source>
        <dbReference type="EMBL" id="KAG7458145.1"/>
    </source>
</evidence>
<keyword evidence="5" id="KW-0963">Cytoplasm</keyword>
<evidence type="ECO:0000256" key="4">
    <source>
        <dbReference type="ARBA" id="ARBA00008686"/>
    </source>
</evidence>
<protein>
    <recommendedName>
        <fullName evidence="18">Dysbindin</fullName>
    </recommendedName>
</protein>
<comment type="caution">
    <text evidence="16">The sequence shown here is derived from an EMBL/GenBank/DDBJ whole genome shotgun (WGS) entry which is preliminary data.</text>
</comment>
<name>A0A9D3PIQ3_MEGAT</name>
<evidence type="ECO:0000256" key="14">
    <source>
        <dbReference type="ARBA" id="ARBA00037798"/>
    </source>
</evidence>
<dbReference type="GO" id="GO:0014069">
    <property type="term" value="C:postsynaptic density"/>
    <property type="evidence" value="ECO:0007669"/>
    <property type="project" value="UniProtKB-SubCell"/>
</dbReference>
<evidence type="ECO:0000256" key="13">
    <source>
        <dbReference type="ARBA" id="ARBA00034105"/>
    </source>
</evidence>
<dbReference type="GO" id="GO:0005634">
    <property type="term" value="C:nucleus"/>
    <property type="evidence" value="ECO:0007669"/>
    <property type="project" value="UniProtKB-SubCell"/>
</dbReference>
<keyword evidence="17" id="KW-1185">Reference proteome</keyword>
<keyword evidence="12" id="KW-0968">Cytoplasmic vesicle</keyword>
<dbReference type="EMBL" id="JAFDVH010000021">
    <property type="protein sequence ID" value="KAG7458145.1"/>
    <property type="molecule type" value="Genomic_DNA"/>
</dbReference>